<feature type="compositionally biased region" description="Basic and acidic residues" evidence="1">
    <location>
        <begin position="87"/>
        <end position="112"/>
    </location>
</feature>
<proteinExistence type="predicted"/>
<dbReference type="RefSeq" id="WP_127745601.1">
    <property type="nucleotide sequence ID" value="NZ_SACN01000003.1"/>
</dbReference>
<evidence type="ECO:0000313" key="3">
    <source>
        <dbReference type="Proteomes" id="UP000282971"/>
    </source>
</evidence>
<feature type="compositionally biased region" description="Basic and acidic residues" evidence="1">
    <location>
        <begin position="41"/>
        <end position="62"/>
    </location>
</feature>
<dbReference type="EMBL" id="SACN01000003">
    <property type="protein sequence ID" value="RVT90345.1"/>
    <property type="molecule type" value="Genomic_DNA"/>
</dbReference>
<feature type="compositionally biased region" description="Polar residues" evidence="1">
    <location>
        <begin position="63"/>
        <end position="72"/>
    </location>
</feature>
<comment type="caution">
    <text evidence="2">The sequence shown here is derived from an EMBL/GenBank/DDBJ whole genome shotgun (WGS) entry which is preliminary data.</text>
</comment>
<keyword evidence="3" id="KW-1185">Reference proteome</keyword>
<evidence type="ECO:0000313" key="2">
    <source>
        <dbReference type="EMBL" id="RVT90345.1"/>
    </source>
</evidence>
<accession>A0A437LYA4</accession>
<dbReference type="OrthoDB" id="7573856at2"/>
<feature type="compositionally biased region" description="Basic and acidic residues" evidence="1">
    <location>
        <begin position="1"/>
        <end position="17"/>
    </location>
</feature>
<organism evidence="2 3">
    <name type="scientific">Sphingomonas crocodyli</name>
    <dbReference type="NCBI Taxonomy" id="1979270"/>
    <lineage>
        <taxon>Bacteria</taxon>
        <taxon>Pseudomonadati</taxon>
        <taxon>Pseudomonadota</taxon>
        <taxon>Alphaproteobacteria</taxon>
        <taxon>Sphingomonadales</taxon>
        <taxon>Sphingomonadaceae</taxon>
        <taxon>Sphingomonas</taxon>
    </lineage>
</organism>
<dbReference type="Proteomes" id="UP000282971">
    <property type="component" value="Unassembled WGS sequence"/>
</dbReference>
<sequence length="112" mass="12166">MMSSDDRETDRQPEASRGRNANLQGQGSPIRDDMAPPEQGWRGERTADPDADKPGQEREVRTQDGSVLTISELSGIAAAETHGLGDANRDERSSPCADGPRRATDKPDDFTE</sequence>
<gene>
    <name evidence="2" type="ORF">EOD43_18945</name>
</gene>
<reference evidence="2 3" key="1">
    <citation type="submission" date="2019-01" db="EMBL/GenBank/DDBJ databases">
        <authorList>
            <person name="Chen W.-M."/>
        </authorList>
    </citation>
    <scope>NUCLEOTIDE SEQUENCE [LARGE SCALE GENOMIC DNA]</scope>
    <source>
        <strain evidence="2 3">CCP-7</strain>
    </source>
</reference>
<name>A0A437LYA4_9SPHN</name>
<evidence type="ECO:0000256" key="1">
    <source>
        <dbReference type="SAM" id="MobiDB-lite"/>
    </source>
</evidence>
<dbReference type="AlphaFoldDB" id="A0A437LYA4"/>
<feature type="region of interest" description="Disordered" evidence="1">
    <location>
        <begin position="1"/>
        <end position="112"/>
    </location>
</feature>
<protein>
    <submittedName>
        <fullName evidence="2">Uncharacterized protein</fullName>
    </submittedName>
</protein>